<dbReference type="InterPro" id="IPR013783">
    <property type="entry name" value="Ig-like_fold"/>
</dbReference>
<dbReference type="CDD" id="cd00102">
    <property type="entry name" value="IPT"/>
    <property type="match status" value="2"/>
</dbReference>
<organism evidence="2 3">
    <name type="scientific">Streptomyces himastatinicus ATCC 53653</name>
    <dbReference type="NCBI Taxonomy" id="457427"/>
    <lineage>
        <taxon>Bacteria</taxon>
        <taxon>Bacillati</taxon>
        <taxon>Actinomycetota</taxon>
        <taxon>Actinomycetes</taxon>
        <taxon>Kitasatosporales</taxon>
        <taxon>Streptomycetaceae</taxon>
        <taxon>Streptomyces</taxon>
        <taxon>Streptomyces violaceusniger group</taxon>
    </lineage>
</organism>
<proteinExistence type="predicted"/>
<dbReference type="Gene3D" id="2.60.40.10">
    <property type="entry name" value="Immunoglobulins"/>
    <property type="match status" value="3"/>
</dbReference>
<dbReference type="InterPro" id="IPR002909">
    <property type="entry name" value="IPT_dom"/>
</dbReference>
<dbReference type="SUPFAM" id="SSF81296">
    <property type="entry name" value="E set domains"/>
    <property type="match status" value="3"/>
</dbReference>
<dbReference type="AlphaFoldDB" id="D9WJJ4"/>
<dbReference type="RefSeq" id="WP_009713244.1">
    <property type="nucleotide sequence ID" value="NZ_GG657754.1"/>
</dbReference>
<evidence type="ECO:0000259" key="1">
    <source>
        <dbReference type="SMART" id="SM00429"/>
    </source>
</evidence>
<dbReference type="SMART" id="SM00429">
    <property type="entry name" value="IPT"/>
    <property type="match status" value="2"/>
</dbReference>
<dbReference type="STRING" id="457427.SSOG_01134"/>
<dbReference type="EMBL" id="GG657754">
    <property type="protein sequence ID" value="EFL21422.1"/>
    <property type="molecule type" value="Genomic_DNA"/>
</dbReference>
<evidence type="ECO:0000313" key="3">
    <source>
        <dbReference type="Proteomes" id="UP000003963"/>
    </source>
</evidence>
<dbReference type="Pfam" id="PF01833">
    <property type="entry name" value="TIG"/>
    <property type="match status" value="3"/>
</dbReference>
<reference evidence="2 3" key="1">
    <citation type="submission" date="2009-02" db="EMBL/GenBank/DDBJ databases">
        <title>Annotation of Streptomyces hygroscopicus strain ATCC 53653.</title>
        <authorList>
            <consortium name="The Broad Institute Genome Sequencing Platform"/>
            <consortium name="Broad Institute Microbial Sequencing Center"/>
            <person name="Fischbach M."/>
            <person name="Godfrey P."/>
            <person name="Ward D."/>
            <person name="Young S."/>
            <person name="Zeng Q."/>
            <person name="Koehrsen M."/>
            <person name="Alvarado L."/>
            <person name="Berlin A.M."/>
            <person name="Bochicchio J."/>
            <person name="Borenstein D."/>
            <person name="Chapman S.B."/>
            <person name="Chen Z."/>
            <person name="Engels R."/>
            <person name="Freedman E."/>
            <person name="Gellesch M."/>
            <person name="Goldberg J."/>
            <person name="Griggs A."/>
            <person name="Gujja S."/>
            <person name="Heilman E.R."/>
            <person name="Heiman D.I."/>
            <person name="Hepburn T.A."/>
            <person name="Howarth C."/>
            <person name="Jen D."/>
            <person name="Larson L."/>
            <person name="Lewis B."/>
            <person name="Mehta T."/>
            <person name="Park D."/>
            <person name="Pearson M."/>
            <person name="Richards J."/>
            <person name="Roberts A."/>
            <person name="Saif S."/>
            <person name="Shea T.D."/>
            <person name="Shenoy N."/>
            <person name="Sisk P."/>
            <person name="Stolte C."/>
            <person name="Sykes S.N."/>
            <person name="Thomson T."/>
            <person name="Walk T."/>
            <person name="White J."/>
            <person name="Yandava C."/>
            <person name="Straight P."/>
            <person name="Clardy J."/>
            <person name="Hung D."/>
            <person name="Kolter R."/>
            <person name="Mekalanos J."/>
            <person name="Walker S."/>
            <person name="Walsh C.T."/>
            <person name="Wieland-Brown L.C."/>
            <person name="Haas B."/>
            <person name="Nusbaum C."/>
            <person name="Birren B."/>
        </authorList>
    </citation>
    <scope>NUCLEOTIDE SEQUENCE [LARGE SCALE GENOMIC DNA]</scope>
    <source>
        <strain evidence="2 3">ATCC 53653</strain>
    </source>
</reference>
<feature type="domain" description="IPT/TIG" evidence="1">
    <location>
        <begin position="79"/>
        <end position="159"/>
    </location>
</feature>
<dbReference type="GO" id="GO:0005975">
    <property type="term" value="P:carbohydrate metabolic process"/>
    <property type="evidence" value="ECO:0007669"/>
    <property type="project" value="UniProtKB-ARBA"/>
</dbReference>
<dbReference type="PANTHER" id="PTHR22625:SF70">
    <property type="entry name" value="PLEXIN A, ISOFORM A"/>
    <property type="match status" value="1"/>
</dbReference>
<dbReference type="InterPro" id="IPR014756">
    <property type="entry name" value="Ig_E-set"/>
</dbReference>
<dbReference type="HOGENOM" id="CLU_945010_0_0_11"/>
<protein>
    <submittedName>
        <fullName evidence="2">Vegetative cell wall protein gp1 (Hydroxyproline-rich glycoprotein 1)</fullName>
    </submittedName>
</protein>
<feature type="non-terminal residue" evidence="2">
    <location>
        <position position="295"/>
    </location>
</feature>
<evidence type="ECO:0000313" key="2">
    <source>
        <dbReference type="EMBL" id="EFL21422.1"/>
    </source>
</evidence>
<dbReference type="Proteomes" id="UP000003963">
    <property type="component" value="Unassembled WGS sequence"/>
</dbReference>
<sequence length="295" mass="29750">MLTPYRPDGLIILTDRHGKRVAIIDPVSRQVTRALGVAAPLVVRGASGLPTGLTVARLTAAADVPGLRTGPFEAFEELLNRFSGVFPDQGPYTGGTVVTLIGHHFTGATDVRFGPRSAASFAVLDDATIMAVTPVGTGAVPVTVITPGGSARIGYFFYIHWPSLQGIAPSAGPIGGGNVVELSGDGLSTALLVNFGAATAHPTAVSDQQLLVAAPPAAGPGTVPVYVTTTGGISNRLLYTYVAVPAVTGVSPRTGPVAGGTTVLVTGTALSRTTAVTVGGVPAASFRAFSDTLLV</sequence>
<dbReference type="InterPro" id="IPR031148">
    <property type="entry name" value="Plexin"/>
</dbReference>
<accession>D9WJJ4</accession>
<feature type="domain" description="IPT/TIG" evidence="1">
    <location>
        <begin position="161"/>
        <end position="242"/>
    </location>
</feature>
<dbReference type="GO" id="GO:0017154">
    <property type="term" value="F:semaphorin receptor activity"/>
    <property type="evidence" value="ECO:0007669"/>
    <property type="project" value="InterPro"/>
</dbReference>
<name>D9WJJ4_9ACTN</name>
<dbReference type="PANTHER" id="PTHR22625">
    <property type="entry name" value="PLEXIN"/>
    <property type="match status" value="1"/>
</dbReference>
<keyword evidence="3" id="KW-1185">Reference proteome</keyword>
<gene>
    <name evidence="2" type="ORF">SSOG_01134</name>
</gene>